<gene>
    <name evidence="1" type="ORF">ISF26_09400</name>
</gene>
<organism evidence="1 2">
    <name type="scientific">Gloeobacter morelensis MG652769</name>
    <dbReference type="NCBI Taxonomy" id="2781736"/>
    <lineage>
        <taxon>Bacteria</taxon>
        <taxon>Bacillati</taxon>
        <taxon>Cyanobacteriota</taxon>
        <taxon>Cyanophyceae</taxon>
        <taxon>Gloeobacterales</taxon>
        <taxon>Gloeobacteraceae</taxon>
        <taxon>Gloeobacter</taxon>
        <taxon>Gloeobacter morelensis</taxon>
    </lineage>
</organism>
<dbReference type="SUPFAM" id="SSF46689">
    <property type="entry name" value="Homeodomain-like"/>
    <property type="match status" value="1"/>
</dbReference>
<dbReference type="Pfam" id="PF04255">
    <property type="entry name" value="DUF433"/>
    <property type="match status" value="1"/>
</dbReference>
<keyword evidence="2" id="KW-1185">Reference proteome</keyword>
<name>A0ABY3PRZ5_9CYAN</name>
<dbReference type="InterPro" id="IPR007367">
    <property type="entry name" value="DUF433"/>
</dbReference>
<accession>A0ABY3PRZ5</accession>
<protein>
    <submittedName>
        <fullName evidence="1">DUF433 domain-containing protein</fullName>
    </submittedName>
</protein>
<dbReference type="Gene3D" id="1.10.10.10">
    <property type="entry name" value="Winged helix-like DNA-binding domain superfamily/Winged helix DNA-binding domain"/>
    <property type="match status" value="1"/>
</dbReference>
<proteinExistence type="predicted"/>
<evidence type="ECO:0000313" key="1">
    <source>
        <dbReference type="EMBL" id="UFP96400.1"/>
    </source>
</evidence>
<dbReference type="InterPro" id="IPR036388">
    <property type="entry name" value="WH-like_DNA-bd_sf"/>
</dbReference>
<dbReference type="RefSeq" id="WP_230843643.1">
    <property type="nucleotide sequence ID" value="NZ_CP063845.1"/>
</dbReference>
<dbReference type="EMBL" id="CP063845">
    <property type="protein sequence ID" value="UFP96400.1"/>
    <property type="molecule type" value="Genomic_DNA"/>
</dbReference>
<reference evidence="1 2" key="1">
    <citation type="journal article" date="2021" name="Genome Biol. Evol.">
        <title>Complete Genome Sequencing of a Novel Gloeobacter Species from a Waterfall Cave in Mexico.</title>
        <authorList>
            <person name="Saw J.H."/>
            <person name="Cardona T."/>
            <person name="Montejano G."/>
        </authorList>
    </citation>
    <scope>NUCLEOTIDE SEQUENCE [LARGE SCALE GENOMIC DNA]</scope>
    <source>
        <strain evidence="1">MG652769</strain>
    </source>
</reference>
<dbReference type="PANTHER" id="PTHR34849">
    <property type="entry name" value="SSL5025 PROTEIN"/>
    <property type="match status" value="1"/>
</dbReference>
<dbReference type="Proteomes" id="UP001054846">
    <property type="component" value="Chromosome"/>
</dbReference>
<evidence type="ECO:0000313" key="2">
    <source>
        <dbReference type="Proteomes" id="UP001054846"/>
    </source>
</evidence>
<dbReference type="PANTHER" id="PTHR34849:SF5">
    <property type="entry name" value="SSL2733 PROTEIN"/>
    <property type="match status" value="1"/>
</dbReference>
<dbReference type="InterPro" id="IPR009057">
    <property type="entry name" value="Homeodomain-like_sf"/>
</dbReference>
<sequence>MNYREHITMDPRIRSGKPCIRGTRITVTDVFDYLGGGMTIPEVLEDFPDLTADDIQACFAFAADRDRRMNVVPYEAAL</sequence>